<gene>
    <name evidence="2" type="ORF">HNR12_002941</name>
</gene>
<proteinExistence type="predicted"/>
<feature type="transmembrane region" description="Helical" evidence="1">
    <location>
        <begin position="47"/>
        <end position="71"/>
    </location>
</feature>
<name>A0A853BPE5_9ACTN</name>
<reference evidence="2 3" key="1">
    <citation type="submission" date="2020-07" db="EMBL/GenBank/DDBJ databases">
        <title>Sequencing the genomes of 1000 actinobacteria strains.</title>
        <authorList>
            <person name="Klenk H.-P."/>
        </authorList>
    </citation>
    <scope>NUCLEOTIDE SEQUENCE [LARGE SCALE GENOMIC DNA]</scope>
    <source>
        <strain evidence="2 3">DSM 45927</strain>
    </source>
</reference>
<keyword evidence="1" id="KW-0812">Transmembrane</keyword>
<dbReference type="EMBL" id="JACCFO010000001">
    <property type="protein sequence ID" value="NYI96664.1"/>
    <property type="molecule type" value="Genomic_DNA"/>
</dbReference>
<accession>A0A853BPE5</accession>
<comment type="caution">
    <text evidence="2">The sequence shown here is derived from an EMBL/GenBank/DDBJ whole genome shotgun (WGS) entry which is preliminary data.</text>
</comment>
<dbReference type="Proteomes" id="UP000575985">
    <property type="component" value="Unassembled WGS sequence"/>
</dbReference>
<keyword evidence="3" id="KW-1185">Reference proteome</keyword>
<organism evidence="2 3">
    <name type="scientific">Streptomonospora nanhaiensis</name>
    <dbReference type="NCBI Taxonomy" id="1323731"/>
    <lineage>
        <taxon>Bacteria</taxon>
        <taxon>Bacillati</taxon>
        <taxon>Actinomycetota</taxon>
        <taxon>Actinomycetes</taxon>
        <taxon>Streptosporangiales</taxon>
        <taxon>Nocardiopsidaceae</taxon>
        <taxon>Streptomonospora</taxon>
    </lineage>
</organism>
<keyword evidence="1" id="KW-1133">Transmembrane helix</keyword>
<evidence type="ECO:0000256" key="1">
    <source>
        <dbReference type="SAM" id="Phobius"/>
    </source>
</evidence>
<sequence>MRSGAVGHGGVPVTAALSPLIAAAWIVSLVGAVLIDSLNASTPMLVALGLLVMVAAVIAAWGATSAAVLGLRRLLPEERRRRGADFVGQTCLVRTGRVDSGFGQAEVRLADGSSSLIEVRTIGEERLSTGATALVFDYDDRSGVYRVTAFGTALDPGQPA</sequence>
<dbReference type="RefSeq" id="WP_179767997.1">
    <property type="nucleotide sequence ID" value="NZ_JACCFO010000001.1"/>
</dbReference>
<protein>
    <submittedName>
        <fullName evidence="2">Uncharacterized protein</fullName>
    </submittedName>
</protein>
<keyword evidence="1" id="KW-0472">Membrane</keyword>
<evidence type="ECO:0000313" key="2">
    <source>
        <dbReference type="EMBL" id="NYI96664.1"/>
    </source>
</evidence>
<evidence type="ECO:0000313" key="3">
    <source>
        <dbReference type="Proteomes" id="UP000575985"/>
    </source>
</evidence>
<feature type="transmembrane region" description="Helical" evidence="1">
    <location>
        <begin position="12"/>
        <end position="35"/>
    </location>
</feature>
<dbReference type="AlphaFoldDB" id="A0A853BPE5"/>